<dbReference type="Proteomes" id="UP000008631">
    <property type="component" value="Chromosome"/>
</dbReference>
<reference evidence="1 2" key="2">
    <citation type="journal article" date="2011" name="Stand. Genomic Sci.">
        <title>Complete genome sequence of Isosphaera pallida type strain (IS1B).</title>
        <authorList>
            <consortium name="US DOE Joint Genome Institute (JGI-PGF)"/>
            <person name="Goker M."/>
            <person name="Cleland D."/>
            <person name="Saunders E."/>
            <person name="Lapidus A."/>
            <person name="Nolan M."/>
            <person name="Lucas S."/>
            <person name="Hammon N."/>
            <person name="Deshpande S."/>
            <person name="Cheng J.F."/>
            <person name="Tapia R."/>
            <person name="Han C."/>
            <person name="Goodwin L."/>
            <person name="Pitluck S."/>
            <person name="Liolios K."/>
            <person name="Pagani I."/>
            <person name="Ivanova N."/>
            <person name="Mavromatis K."/>
            <person name="Pati A."/>
            <person name="Chen A."/>
            <person name="Palaniappan K."/>
            <person name="Land M."/>
            <person name="Hauser L."/>
            <person name="Chang Y.J."/>
            <person name="Jeffries C.D."/>
            <person name="Detter J.C."/>
            <person name="Beck B."/>
            <person name="Woyke T."/>
            <person name="Bristow J."/>
            <person name="Eisen J.A."/>
            <person name="Markowitz V."/>
            <person name="Hugenholtz P."/>
            <person name="Kyrpides N.C."/>
            <person name="Klenk H.P."/>
        </authorList>
    </citation>
    <scope>NUCLEOTIDE SEQUENCE [LARGE SCALE GENOMIC DNA]</scope>
    <source>
        <strain evidence="2">ATCC 43644 / DSM 9630 / IS1B</strain>
    </source>
</reference>
<dbReference type="AlphaFoldDB" id="E8QXG3"/>
<dbReference type="KEGG" id="ipa:Isop_2437"/>
<evidence type="ECO:0008006" key="3">
    <source>
        <dbReference type="Google" id="ProtNLM"/>
    </source>
</evidence>
<dbReference type="RefSeq" id="WP_013565299.1">
    <property type="nucleotide sequence ID" value="NC_014962.1"/>
</dbReference>
<sequence length="109" mass="12194">MQTPSSKSSLSPARQRLVELMQDLNFGHIERLEILDSQPVFDPPPRVVREIKFGARNGPRPEAALRDFVLKAQLVEFFACLDTLGDGVIERLEVQHGLPFRVALEEAAA</sequence>
<evidence type="ECO:0000313" key="1">
    <source>
        <dbReference type="EMBL" id="ADV63011.1"/>
    </source>
</evidence>
<keyword evidence="2" id="KW-1185">Reference proteome</keyword>
<protein>
    <recommendedName>
        <fullName evidence="3">EF-hand domain-containing protein</fullName>
    </recommendedName>
</protein>
<name>E8QXG3_ISOPI</name>
<organism evidence="1 2">
    <name type="scientific">Isosphaera pallida (strain ATCC 43644 / DSM 9630 / IS1B)</name>
    <dbReference type="NCBI Taxonomy" id="575540"/>
    <lineage>
        <taxon>Bacteria</taxon>
        <taxon>Pseudomonadati</taxon>
        <taxon>Planctomycetota</taxon>
        <taxon>Planctomycetia</taxon>
        <taxon>Isosphaerales</taxon>
        <taxon>Isosphaeraceae</taxon>
        <taxon>Isosphaera</taxon>
    </lineage>
</organism>
<evidence type="ECO:0000313" key="2">
    <source>
        <dbReference type="Proteomes" id="UP000008631"/>
    </source>
</evidence>
<accession>E8QXG3</accession>
<dbReference type="HOGENOM" id="CLU_2259193_0_0_0"/>
<dbReference type="OrthoDB" id="5402145at2"/>
<dbReference type="InParanoid" id="E8QXG3"/>
<reference key="1">
    <citation type="submission" date="2010-11" db="EMBL/GenBank/DDBJ databases">
        <title>The complete sequence of chromosome of Isophaera pallida ATCC 43644.</title>
        <authorList>
            <consortium name="US DOE Joint Genome Institute (JGI-PGF)"/>
            <person name="Lucas S."/>
            <person name="Copeland A."/>
            <person name="Lapidus A."/>
            <person name="Bruce D."/>
            <person name="Goodwin L."/>
            <person name="Pitluck S."/>
            <person name="Kyrpides N."/>
            <person name="Mavromatis K."/>
            <person name="Pagani I."/>
            <person name="Ivanova N."/>
            <person name="Saunders E."/>
            <person name="Brettin T."/>
            <person name="Detter J.C."/>
            <person name="Han C."/>
            <person name="Tapia R."/>
            <person name="Land M."/>
            <person name="Hauser L."/>
            <person name="Markowitz V."/>
            <person name="Cheng J.-F."/>
            <person name="Hugenholtz P."/>
            <person name="Woyke T."/>
            <person name="Wu D."/>
            <person name="Eisen J.A."/>
        </authorList>
    </citation>
    <scope>NUCLEOTIDE SEQUENCE</scope>
    <source>
        <strain>ATCC 43644</strain>
    </source>
</reference>
<gene>
    <name evidence="1" type="ordered locus">Isop_2437</name>
</gene>
<dbReference type="EMBL" id="CP002353">
    <property type="protein sequence ID" value="ADV63011.1"/>
    <property type="molecule type" value="Genomic_DNA"/>
</dbReference>
<proteinExistence type="predicted"/>
<dbReference type="eggNOG" id="ENOG50337AG">
    <property type="taxonomic scope" value="Bacteria"/>
</dbReference>